<protein>
    <submittedName>
        <fullName evidence="6">Transcriptional regulator</fullName>
    </submittedName>
</protein>
<evidence type="ECO:0000256" key="3">
    <source>
        <dbReference type="ARBA" id="ARBA00023163"/>
    </source>
</evidence>
<name>A0A0B5I6R7_9ACTN</name>
<dbReference type="EMBL" id="CP010407">
    <property type="protein sequence ID" value="AJF68256.1"/>
    <property type="molecule type" value="Genomic_DNA"/>
</dbReference>
<feature type="region of interest" description="Disordered" evidence="4">
    <location>
        <begin position="1"/>
        <end position="22"/>
    </location>
</feature>
<keyword evidence="3" id="KW-0804">Transcription</keyword>
<sequence>MEGLSGDVAQTPRPGCPVRGSSSGRPIMAALDLFGRRWSLRIVWELHRGPIGFRPLQQRCDGMSSSVLRRRLVELTQAGLVAQQDDSSYALTALGEDAYRALTPLARWAEGWADALAGQTTHHQTNSENEV</sequence>
<feature type="domain" description="HTH hxlR-type" evidence="5">
    <location>
        <begin position="16"/>
        <end position="117"/>
    </location>
</feature>
<dbReference type="InterPro" id="IPR002577">
    <property type="entry name" value="HTH_HxlR"/>
</dbReference>
<evidence type="ECO:0000256" key="1">
    <source>
        <dbReference type="ARBA" id="ARBA00023015"/>
    </source>
</evidence>
<dbReference type="InterPro" id="IPR036390">
    <property type="entry name" value="WH_DNA-bd_sf"/>
</dbReference>
<keyword evidence="1" id="KW-0805">Transcription regulation</keyword>
<keyword evidence="7" id="KW-1185">Reference proteome</keyword>
<dbReference type="AlphaFoldDB" id="A0A0B5I6R7"/>
<evidence type="ECO:0000313" key="6">
    <source>
        <dbReference type="EMBL" id="AJF68256.1"/>
    </source>
</evidence>
<dbReference type="HOGENOM" id="CLU_111585_6_1_11"/>
<dbReference type="Pfam" id="PF01638">
    <property type="entry name" value="HxlR"/>
    <property type="match status" value="1"/>
</dbReference>
<evidence type="ECO:0000256" key="4">
    <source>
        <dbReference type="SAM" id="MobiDB-lite"/>
    </source>
</evidence>
<dbReference type="SUPFAM" id="SSF46785">
    <property type="entry name" value="Winged helix' DNA-binding domain"/>
    <property type="match status" value="1"/>
</dbReference>
<dbReference type="InterPro" id="IPR036388">
    <property type="entry name" value="WH-like_DNA-bd_sf"/>
</dbReference>
<evidence type="ECO:0000313" key="7">
    <source>
        <dbReference type="Proteomes" id="UP000031774"/>
    </source>
</evidence>
<dbReference type="Proteomes" id="UP000031774">
    <property type="component" value="Chromosome"/>
</dbReference>
<evidence type="ECO:0000259" key="5">
    <source>
        <dbReference type="PROSITE" id="PS51118"/>
    </source>
</evidence>
<organism evidence="6 7">
    <name type="scientific">Streptomyces vietnamensis</name>
    <dbReference type="NCBI Taxonomy" id="362257"/>
    <lineage>
        <taxon>Bacteria</taxon>
        <taxon>Bacillati</taxon>
        <taxon>Actinomycetota</taxon>
        <taxon>Actinomycetes</taxon>
        <taxon>Kitasatosporales</taxon>
        <taxon>Streptomycetaceae</taxon>
        <taxon>Streptomyces</taxon>
    </lineage>
</organism>
<dbReference type="GO" id="GO:0003677">
    <property type="term" value="F:DNA binding"/>
    <property type="evidence" value="ECO:0007669"/>
    <property type="project" value="UniProtKB-KW"/>
</dbReference>
<dbReference type="KEGG" id="svt:SVTN_31730"/>
<dbReference type="PROSITE" id="PS51118">
    <property type="entry name" value="HTH_HXLR"/>
    <property type="match status" value="1"/>
</dbReference>
<dbReference type="STRING" id="362257.SVTN_31730"/>
<evidence type="ECO:0000256" key="2">
    <source>
        <dbReference type="ARBA" id="ARBA00023125"/>
    </source>
</evidence>
<reference evidence="6 7" key="1">
    <citation type="submission" date="2014-12" db="EMBL/GenBank/DDBJ databases">
        <title>Complete genome sequence of Streptomyces vietnamensis strain GIMV4.0001, a genetic manipulable producer of the benzoisochromanequinone antibiotic granaticin.</title>
        <authorList>
            <person name="Deng M.R."/>
            <person name="Guo J."/>
            <person name="Ma L.Y."/>
            <person name="Feng G.D."/>
            <person name="Mo C.Y."/>
            <person name="Zhu H.H."/>
        </authorList>
    </citation>
    <scope>NUCLEOTIDE SEQUENCE [LARGE SCALE GENOMIC DNA]</scope>
    <source>
        <strain evidence="7">GIMV4.0001</strain>
    </source>
</reference>
<dbReference type="PANTHER" id="PTHR33204">
    <property type="entry name" value="TRANSCRIPTIONAL REGULATOR, MARR FAMILY"/>
    <property type="match status" value="1"/>
</dbReference>
<dbReference type="Gene3D" id="1.10.10.10">
    <property type="entry name" value="Winged helix-like DNA-binding domain superfamily/Winged helix DNA-binding domain"/>
    <property type="match status" value="1"/>
</dbReference>
<keyword evidence="2" id="KW-0238">DNA-binding</keyword>
<accession>A0A0B5I6R7</accession>
<proteinExistence type="predicted"/>
<dbReference type="PANTHER" id="PTHR33204:SF37">
    <property type="entry name" value="HTH-TYPE TRANSCRIPTIONAL REGULATOR YODB"/>
    <property type="match status" value="1"/>
</dbReference>
<gene>
    <name evidence="6" type="ORF">SVTN_31730</name>
</gene>